<gene>
    <name evidence="1" type="ORF">EKPJFOCH_2145</name>
</gene>
<dbReference type="Proteomes" id="UP001055101">
    <property type="component" value="Unassembled WGS sequence"/>
</dbReference>
<dbReference type="RefSeq" id="WP_238231884.1">
    <property type="nucleotide sequence ID" value="NZ_BPRA01000009.1"/>
</dbReference>
<organism evidence="1 2">
    <name type="scientific">Methylobacterium thuringiense</name>
    <dbReference type="NCBI Taxonomy" id="1003091"/>
    <lineage>
        <taxon>Bacteria</taxon>
        <taxon>Pseudomonadati</taxon>
        <taxon>Pseudomonadota</taxon>
        <taxon>Alphaproteobacteria</taxon>
        <taxon>Hyphomicrobiales</taxon>
        <taxon>Methylobacteriaceae</taxon>
        <taxon>Methylobacterium</taxon>
    </lineage>
</organism>
<evidence type="ECO:0000313" key="1">
    <source>
        <dbReference type="EMBL" id="GJE55650.1"/>
    </source>
</evidence>
<evidence type="ECO:0000313" key="2">
    <source>
        <dbReference type="Proteomes" id="UP001055101"/>
    </source>
</evidence>
<dbReference type="InterPro" id="IPR035093">
    <property type="entry name" value="RelE/ParE_toxin_dom_sf"/>
</dbReference>
<reference evidence="1" key="1">
    <citation type="journal article" date="2021" name="Front. Microbiol.">
        <title>Comprehensive Comparative Genomics and Phenotyping of Methylobacterium Species.</title>
        <authorList>
            <person name="Alessa O."/>
            <person name="Ogura Y."/>
            <person name="Fujitani Y."/>
            <person name="Takami H."/>
            <person name="Hayashi T."/>
            <person name="Sahin N."/>
            <person name="Tani A."/>
        </authorList>
    </citation>
    <scope>NUCLEOTIDE SEQUENCE</scope>
    <source>
        <strain evidence="1">DSM 23674</strain>
    </source>
</reference>
<evidence type="ECO:0008006" key="3">
    <source>
        <dbReference type="Google" id="ProtNLM"/>
    </source>
</evidence>
<dbReference type="EMBL" id="BPRA01000009">
    <property type="protein sequence ID" value="GJE55650.1"/>
    <property type="molecule type" value="Genomic_DNA"/>
</dbReference>
<dbReference type="SUPFAM" id="SSF143011">
    <property type="entry name" value="RelE-like"/>
    <property type="match status" value="1"/>
</dbReference>
<sequence>MNKTLIYMPEAGKAFLRLPDAVQESFTRKLLLYGLTGQGDVKRMVGQDALRLRDGDYRVIFEETTTSLTIVGAGHRGQVYR</sequence>
<keyword evidence="2" id="KW-1185">Reference proteome</keyword>
<reference evidence="1" key="2">
    <citation type="submission" date="2021-08" db="EMBL/GenBank/DDBJ databases">
        <authorList>
            <person name="Tani A."/>
            <person name="Ola A."/>
            <person name="Ogura Y."/>
            <person name="Katsura K."/>
            <person name="Hayashi T."/>
        </authorList>
    </citation>
    <scope>NUCLEOTIDE SEQUENCE</scope>
    <source>
        <strain evidence="1">DSM 23674</strain>
    </source>
</reference>
<accession>A0ABQ4TNM7</accession>
<comment type="caution">
    <text evidence="1">The sequence shown here is derived from an EMBL/GenBank/DDBJ whole genome shotgun (WGS) entry which is preliminary data.</text>
</comment>
<protein>
    <recommendedName>
        <fullName evidence="3">Cytotoxic translational repressor of toxin-antitoxin stability system</fullName>
    </recommendedName>
</protein>
<dbReference type="Gene3D" id="3.30.2310.20">
    <property type="entry name" value="RelE-like"/>
    <property type="match status" value="1"/>
</dbReference>
<proteinExistence type="predicted"/>
<name>A0ABQ4TNM7_9HYPH</name>